<dbReference type="RefSeq" id="WP_172176068.1">
    <property type="nucleotide sequence ID" value="NZ_CASGIA010000004.1"/>
</dbReference>
<reference evidence="2 3" key="1">
    <citation type="submission" date="2020-05" db="EMBL/GenBank/DDBJ databases">
        <title>Distinct polysaccharide utilization as determinants for interspecies competition between intestinal Prevotella spp.</title>
        <authorList>
            <person name="Galvez E.J.C."/>
            <person name="Iljazovic A."/>
            <person name="Strowig T."/>
        </authorList>
    </citation>
    <scope>NUCLEOTIDE SEQUENCE [LARGE SCALE GENOMIC DNA]</scope>
    <source>
        <strain evidence="2 3">PROD</strain>
    </source>
</reference>
<comment type="caution">
    <text evidence="2">The sequence shown here is derived from an EMBL/GenBank/DDBJ whole genome shotgun (WGS) entry which is preliminary data.</text>
</comment>
<feature type="transmembrane region" description="Helical" evidence="1">
    <location>
        <begin position="325"/>
        <end position="344"/>
    </location>
</feature>
<organism evidence="2 3">
    <name type="scientific">Xylanibacter rodentium</name>
    <dbReference type="NCBI Taxonomy" id="2736289"/>
    <lineage>
        <taxon>Bacteria</taxon>
        <taxon>Pseudomonadati</taxon>
        <taxon>Bacteroidota</taxon>
        <taxon>Bacteroidia</taxon>
        <taxon>Bacteroidales</taxon>
        <taxon>Prevotellaceae</taxon>
        <taxon>Xylanibacter</taxon>
    </lineage>
</organism>
<evidence type="ECO:0000313" key="2">
    <source>
        <dbReference type="EMBL" id="NPE13529.1"/>
    </source>
</evidence>
<proteinExistence type="predicted"/>
<gene>
    <name evidence="2" type="ORF">HPS55_04160</name>
</gene>
<name>A0ABX2AS27_9BACT</name>
<sequence>MKRAEEASRFSPYNAVNMLKHYTADSFRVERDRNLYTLLISENIHRMGITEADDSAIAECRLYYGKHHDKRYYGRALLHNGITLYSNGMRYRAIEMIKQAEHEASGSDNHNFVYDLNDILGMINNQSGNNKLATKYYRKALAAAKSASNPTLTVKALNRLADTFDAAGMPDSMYKYIEECRKIHIEDNEQYAAMLTNDAAYRLYIRDTVRAEKLLRKAQAVFTLYKTQKLTGDIYAGQGHMEQACSLWYEAIFSPQPDIGIAACHNLTDHFNKSGQYKRAAYISQKLNTIYENTYLNNNTLEIAYVQTRYDNMATERQARRIQTVNLSAMALLAILILTFIVYHHRRIKSINNRYSSELLLYNMTCAELEKLQHLKEKDNVLIADKMKEIDRLQQRLAEYHDDRCRPDNWNMKEQILQAPEVMRLHSMAARNKKASDEDWAGLYRLATTWLPELMSRLNNTDSLNIKETNVCLLIRLRFIPSEIAILTDMSPQLITNMRVRMLFKIFGERGGARDFDSRIRNI</sequence>
<keyword evidence="1" id="KW-0812">Transmembrane</keyword>
<dbReference type="InterPro" id="IPR011990">
    <property type="entry name" value="TPR-like_helical_dom_sf"/>
</dbReference>
<evidence type="ECO:0000313" key="3">
    <source>
        <dbReference type="Proteomes" id="UP001193734"/>
    </source>
</evidence>
<evidence type="ECO:0000256" key="1">
    <source>
        <dbReference type="SAM" id="Phobius"/>
    </source>
</evidence>
<protein>
    <recommendedName>
        <fullName evidence="4">Tetratricopeptide repeat protein</fullName>
    </recommendedName>
</protein>
<accession>A0ABX2AS27</accession>
<dbReference type="GeneID" id="82156954"/>
<dbReference type="SUPFAM" id="SSF48452">
    <property type="entry name" value="TPR-like"/>
    <property type="match status" value="1"/>
</dbReference>
<keyword evidence="1" id="KW-0472">Membrane</keyword>
<keyword evidence="3" id="KW-1185">Reference proteome</keyword>
<dbReference type="Proteomes" id="UP001193734">
    <property type="component" value="Unassembled WGS sequence"/>
</dbReference>
<dbReference type="EMBL" id="JABKKE010000005">
    <property type="protein sequence ID" value="NPE13529.1"/>
    <property type="molecule type" value="Genomic_DNA"/>
</dbReference>
<keyword evidence="1" id="KW-1133">Transmembrane helix</keyword>
<dbReference type="Gene3D" id="1.25.40.10">
    <property type="entry name" value="Tetratricopeptide repeat domain"/>
    <property type="match status" value="1"/>
</dbReference>
<evidence type="ECO:0008006" key="4">
    <source>
        <dbReference type="Google" id="ProtNLM"/>
    </source>
</evidence>